<proteinExistence type="predicted"/>
<dbReference type="AlphaFoldDB" id="B8HQZ9"/>
<dbReference type="HOGENOM" id="CLU_2786948_0_0_3"/>
<evidence type="ECO:0000256" key="1">
    <source>
        <dbReference type="SAM" id="Phobius"/>
    </source>
</evidence>
<organism evidence="2">
    <name type="scientific">Cyanothece sp. (strain PCC 7425 / ATCC 29141)</name>
    <dbReference type="NCBI Taxonomy" id="395961"/>
    <lineage>
        <taxon>Bacteria</taxon>
        <taxon>Bacillati</taxon>
        <taxon>Cyanobacteriota</taxon>
        <taxon>Cyanophyceae</taxon>
        <taxon>Gomontiellales</taxon>
        <taxon>Cyanothecaceae</taxon>
        <taxon>Cyanothece</taxon>
    </lineage>
</organism>
<protein>
    <submittedName>
        <fullName evidence="2">Uncharacterized protein</fullName>
    </submittedName>
</protein>
<feature type="transmembrane region" description="Helical" evidence="1">
    <location>
        <begin position="12"/>
        <end position="31"/>
    </location>
</feature>
<dbReference type="KEGG" id="cyn:Cyan7425_3497"/>
<sequence>MAKIKKALAPPPLPTQLFWLMLVVTAVVYGLRGFGIVTNIPGGIILVLVLLTIATGILAALLSSYRRY</sequence>
<accession>B8HQZ9</accession>
<keyword evidence="1" id="KW-1133">Transmembrane helix</keyword>
<keyword evidence="1" id="KW-0472">Membrane</keyword>
<gene>
    <name evidence="2" type="ordered locus">Cyan7425_3497</name>
</gene>
<feature type="transmembrane region" description="Helical" evidence="1">
    <location>
        <begin position="43"/>
        <end position="62"/>
    </location>
</feature>
<keyword evidence="1" id="KW-0812">Transmembrane</keyword>
<name>B8HQZ9_CYAP4</name>
<reference evidence="2" key="1">
    <citation type="submission" date="2009-01" db="EMBL/GenBank/DDBJ databases">
        <title>Complete sequence of chromosome Cyanothece sp. PCC 7425.</title>
        <authorList>
            <consortium name="US DOE Joint Genome Institute"/>
            <person name="Lucas S."/>
            <person name="Copeland A."/>
            <person name="Lapidus A."/>
            <person name="Glavina del Rio T."/>
            <person name="Dalin E."/>
            <person name="Tice H."/>
            <person name="Bruce D."/>
            <person name="Goodwin L."/>
            <person name="Pitluck S."/>
            <person name="Sims D."/>
            <person name="Meineke L."/>
            <person name="Brettin T."/>
            <person name="Detter J.C."/>
            <person name="Han C."/>
            <person name="Larimer F."/>
            <person name="Land M."/>
            <person name="Hauser L."/>
            <person name="Kyrpides N."/>
            <person name="Ovchinnikova G."/>
            <person name="Liberton M."/>
            <person name="Stoeckel J."/>
            <person name="Banerjee A."/>
            <person name="Singh A."/>
            <person name="Page L."/>
            <person name="Sato H."/>
            <person name="Zhao L."/>
            <person name="Sherman L."/>
            <person name="Pakrasi H."/>
            <person name="Richardson P."/>
        </authorList>
    </citation>
    <scope>NUCLEOTIDE SEQUENCE</scope>
    <source>
        <strain evidence="2">PCC 7425</strain>
    </source>
</reference>
<dbReference type="EMBL" id="CP001344">
    <property type="protein sequence ID" value="ACL45820.1"/>
    <property type="molecule type" value="Genomic_DNA"/>
</dbReference>
<evidence type="ECO:0000313" key="2">
    <source>
        <dbReference type="EMBL" id="ACL45820.1"/>
    </source>
</evidence>